<dbReference type="InterPro" id="IPR028601">
    <property type="entry name" value="NUBP1/Nbp35"/>
</dbReference>
<gene>
    <name evidence="8" type="primary">SPOSA6832_04992</name>
</gene>
<dbReference type="EMBL" id="CENE01000049">
    <property type="protein sequence ID" value="CEQ43089.1"/>
    <property type="molecule type" value="Genomic_DNA"/>
</dbReference>
<dbReference type="Gene3D" id="3.40.50.300">
    <property type="entry name" value="P-loop containing nucleotide triphosphate hydrolases"/>
    <property type="match status" value="1"/>
</dbReference>
<accession>A0A0D6ESZ8</accession>
<dbReference type="GO" id="GO:0046872">
    <property type="term" value="F:metal ion binding"/>
    <property type="evidence" value="ECO:0007669"/>
    <property type="project" value="UniProtKB-KW"/>
</dbReference>
<keyword evidence="2" id="KW-0963">Cytoplasm</keyword>
<dbReference type="GO" id="GO:0005829">
    <property type="term" value="C:cytosol"/>
    <property type="evidence" value="ECO:0007669"/>
    <property type="project" value="TreeGrafter"/>
</dbReference>
<dbReference type="SUPFAM" id="SSF52540">
    <property type="entry name" value="P-loop containing nucleoside triphosphate hydrolases"/>
    <property type="match status" value="1"/>
</dbReference>
<reference evidence="9" key="1">
    <citation type="submission" date="2015-02" db="EMBL/GenBank/DDBJ databases">
        <authorList>
            <person name="Gon?alves P."/>
        </authorList>
    </citation>
    <scope>NUCLEOTIDE SEQUENCE [LARGE SCALE GENOMIC DNA]</scope>
</reference>
<dbReference type="FunFam" id="3.40.50.300:FF:001119">
    <property type="entry name" value="Iron-sulfur cluster carrier protein"/>
    <property type="match status" value="1"/>
</dbReference>
<dbReference type="GO" id="GO:0140663">
    <property type="term" value="F:ATP-dependent FeS chaperone activity"/>
    <property type="evidence" value="ECO:0007669"/>
    <property type="project" value="InterPro"/>
</dbReference>
<dbReference type="InterPro" id="IPR019591">
    <property type="entry name" value="Mrp/NBP35_ATP-bd"/>
</dbReference>
<keyword evidence="1" id="KW-0004">4Fe-4S</keyword>
<dbReference type="InterPro" id="IPR033756">
    <property type="entry name" value="YlxH/NBP35"/>
</dbReference>
<dbReference type="PANTHER" id="PTHR23264:SF35">
    <property type="entry name" value="CYTOSOLIC FE-S CLUSTER ASSEMBLY FACTOR NUBP1"/>
    <property type="match status" value="1"/>
</dbReference>
<dbReference type="GO" id="GO:0016226">
    <property type="term" value="P:iron-sulfur cluster assembly"/>
    <property type="evidence" value="ECO:0007669"/>
    <property type="project" value="InterPro"/>
</dbReference>
<proteinExistence type="inferred from homology"/>
<keyword evidence="6" id="KW-0408">Iron</keyword>
<dbReference type="HAMAP" id="MF_03038">
    <property type="entry name" value="NUBP1"/>
    <property type="match status" value="1"/>
</dbReference>
<dbReference type="GO" id="GO:0005524">
    <property type="term" value="F:ATP binding"/>
    <property type="evidence" value="ECO:0007669"/>
    <property type="project" value="UniProtKB-KW"/>
</dbReference>
<dbReference type="OrthoDB" id="1741334at2759"/>
<keyword evidence="9" id="KW-1185">Reference proteome</keyword>
<evidence type="ECO:0000256" key="7">
    <source>
        <dbReference type="ARBA" id="ARBA00023014"/>
    </source>
</evidence>
<dbReference type="GO" id="GO:0051539">
    <property type="term" value="F:4 iron, 4 sulfur cluster binding"/>
    <property type="evidence" value="ECO:0007669"/>
    <property type="project" value="UniProtKB-KW"/>
</dbReference>
<dbReference type="Proteomes" id="UP000243876">
    <property type="component" value="Unassembled WGS sequence"/>
</dbReference>
<evidence type="ECO:0000313" key="8">
    <source>
        <dbReference type="EMBL" id="CEQ43089.1"/>
    </source>
</evidence>
<protein>
    <submittedName>
        <fullName evidence="8">SPOSA6832_04992-mRNA-1:cds</fullName>
    </submittedName>
</protein>
<organism evidence="8 9">
    <name type="scientific">Sporidiobolus salmonicolor</name>
    <name type="common">Yeast-like fungus</name>
    <name type="synonym">Sporobolomyces salmonicolor</name>
    <dbReference type="NCBI Taxonomy" id="5005"/>
    <lineage>
        <taxon>Eukaryota</taxon>
        <taxon>Fungi</taxon>
        <taxon>Dikarya</taxon>
        <taxon>Basidiomycota</taxon>
        <taxon>Pucciniomycotina</taxon>
        <taxon>Microbotryomycetes</taxon>
        <taxon>Sporidiobolales</taxon>
        <taxon>Sporidiobolaceae</taxon>
        <taxon>Sporobolomyces</taxon>
    </lineage>
</organism>
<evidence type="ECO:0000256" key="5">
    <source>
        <dbReference type="ARBA" id="ARBA00022840"/>
    </source>
</evidence>
<sequence length="374" mass="39004">MAVAVQLPPACPAPSPAASASFAAKEQAVATLLPKRLPLDKLAEQPTLITLCLCRNAPEHCPGTESESAGLAPGCAGCPNQETCATAPKGPDPDLAAVQDRLKDVKHKILVLSGKGGVGKSTVSAMLGWGLSEGEEGENDTGLMDIDICGPSLPLLFGMQSSRLHSTSSGILPLSVTSSLSLVSIGFLLPSPNSAVIWRGPKKNGIIKQFLKDVDWGTLEYLVVDTPPGTSDEHLSVVQYLAAAGGVDGAVIVTTPQEVALQDVRKELDFCRKVGVPVLGVVENMAGFVCPSCGGESDIFIPSTGGADELAKEWDIEVLGKVPLDPRIGKSGDYGQSFLEEYPDSPASEAYRKVVHRIKEKLAAKQANGVVSSA</sequence>
<dbReference type="Pfam" id="PF10609">
    <property type="entry name" value="ParA"/>
    <property type="match status" value="1"/>
</dbReference>
<dbReference type="AlphaFoldDB" id="A0A0D6ESZ8"/>
<name>A0A0D6ESZ8_SPOSA</name>
<evidence type="ECO:0000256" key="3">
    <source>
        <dbReference type="ARBA" id="ARBA00022723"/>
    </source>
</evidence>
<keyword evidence="3" id="KW-0479">Metal-binding</keyword>
<evidence type="ECO:0000256" key="1">
    <source>
        <dbReference type="ARBA" id="ARBA00022485"/>
    </source>
</evidence>
<keyword evidence="5" id="KW-0067">ATP-binding</keyword>
<evidence type="ECO:0000256" key="6">
    <source>
        <dbReference type="ARBA" id="ARBA00023004"/>
    </source>
</evidence>
<dbReference type="HAMAP" id="MF_02040">
    <property type="entry name" value="Mrp_NBP35"/>
    <property type="match status" value="1"/>
</dbReference>
<evidence type="ECO:0000256" key="2">
    <source>
        <dbReference type="ARBA" id="ARBA00022490"/>
    </source>
</evidence>
<keyword evidence="4" id="KW-0547">Nucleotide-binding</keyword>
<dbReference type="InterPro" id="IPR027417">
    <property type="entry name" value="P-loop_NTPase"/>
</dbReference>
<evidence type="ECO:0000313" key="9">
    <source>
        <dbReference type="Proteomes" id="UP000243876"/>
    </source>
</evidence>
<evidence type="ECO:0000256" key="4">
    <source>
        <dbReference type="ARBA" id="ARBA00022741"/>
    </source>
</evidence>
<dbReference type="CDD" id="cd02037">
    <property type="entry name" value="Mrp_NBP35"/>
    <property type="match status" value="1"/>
</dbReference>
<keyword evidence="7" id="KW-0411">Iron-sulfur</keyword>
<feature type="non-terminal residue" evidence="8">
    <location>
        <position position="1"/>
    </location>
</feature>
<dbReference type="PANTHER" id="PTHR23264">
    <property type="entry name" value="NUCLEOTIDE-BINDING PROTEIN NBP35 YEAST -RELATED"/>
    <property type="match status" value="1"/>
</dbReference>